<comment type="cofactor">
    <cofactor evidence="1">
        <name>Mn(2+)</name>
        <dbReference type="ChEBI" id="CHEBI:29035"/>
    </cofactor>
</comment>
<dbReference type="AlphaFoldDB" id="A0A9W8MNM6"/>
<dbReference type="GO" id="GO:0004722">
    <property type="term" value="F:protein serine/threonine phosphatase activity"/>
    <property type="evidence" value="ECO:0007669"/>
    <property type="project" value="UniProtKB-EC"/>
</dbReference>
<comment type="catalytic activity">
    <reaction evidence="1">
        <text>O-phospho-L-threonyl-[protein] + H2O = L-threonyl-[protein] + phosphate</text>
        <dbReference type="Rhea" id="RHEA:47004"/>
        <dbReference type="Rhea" id="RHEA-COMP:11060"/>
        <dbReference type="Rhea" id="RHEA-COMP:11605"/>
        <dbReference type="ChEBI" id="CHEBI:15377"/>
        <dbReference type="ChEBI" id="CHEBI:30013"/>
        <dbReference type="ChEBI" id="CHEBI:43474"/>
        <dbReference type="ChEBI" id="CHEBI:61977"/>
        <dbReference type="EC" id="3.1.3.16"/>
    </reaction>
</comment>
<dbReference type="Proteomes" id="UP001148786">
    <property type="component" value="Unassembled WGS sequence"/>
</dbReference>
<comment type="caution">
    <text evidence="2">The sequence shown here is derived from an EMBL/GenBank/DDBJ whole genome shotgun (WGS) entry which is preliminary data.</text>
</comment>
<keyword evidence="1" id="KW-0460">Magnesium</keyword>
<gene>
    <name evidence="2" type="ORF">NLJ89_g12283</name>
</gene>
<dbReference type="Gene3D" id="3.60.40.10">
    <property type="entry name" value="PPM-type phosphatase domain"/>
    <property type="match status" value="1"/>
</dbReference>
<keyword evidence="1" id="KW-0904">Protein phosphatase</keyword>
<keyword evidence="3" id="KW-1185">Reference proteome</keyword>
<evidence type="ECO:0000313" key="2">
    <source>
        <dbReference type="EMBL" id="KAJ3480366.1"/>
    </source>
</evidence>
<keyword evidence="1" id="KW-0464">Manganese</keyword>
<evidence type="ECO:0000256" key="1">
    <source>
        <dbReference type="RuleBase" id="RU366020"/>
    </source>
</evidence>
<reference evidence="2" key="1">
    <citation type="submission" date="2022-07" db="EMBL/GenBank/DDBJ databases">
        <title>Genome Sequence of Agrocybe chaxingu.</title>
        <authorList>
            <person name="Buettner E."/>
        </authorList>
    </citation>
    <scope>NUCLEOTIDE SEQUENCE</scope>
    <source>
        <strain evidence="2">MP-N11</strain>
    </source>
</reference>
<dbReference type="SUPFAM" id="SSF81606">
    <property type="entry name" value="PP2C-like"/>
    <property type="match status" value="1"/>
</dbReference>
<comment type="similarity">
    <text evidence="1">Belongs to the PP2C family.</text>
</comment>
<sequence>MGMLVRGDRIVWRSDEMWWGYNHPLQLGPPSTPPTDPAEPLQLPVMPHTFTLPVCADDILILASDGLSDNLWDEDVLDEVLKFRKQDGWGFGSSGSSLSSSSGSLEDAFASLNTGPSENLSHDAHILRRKAFAGMLSEALCSRAKRISEMRPPSTTTFLALLFFLVVAQV</sequence>
<dbReference type="InterPro" id="IPR036457">
    <property type="entry name" value="PPM-type-like_dom_sf"/>
</dbReference>
<comment type="cofactor">
    <cofactor evidence="1">
        <name>Mg(2+)</name>
        <dbReference type="ChEBI" id="CHEBI:18420"/>
    </cofactor>
</comment>
<protein>
    <recommendedName>
        <fullName evidence="1">Protein phosphatase</fullName>
        <ecNumber evidence="1">3.1.3.16</ecNumber>
    </recommendedName>
</protein>
<dbReference type="EMBL" id="JANKHO010003883">
    <property type="protein sequence ID" value="KAJ3480366.1"/>
    <property type="molecule type" value="Genomic_DNA"/>
</dbReference>
<accession>A0A9W8MNM6</accession>
<organism evidence="2 3">
    <name type="scientific">Agrocybe chaxingu</name>
    <dbReference type="NCBI Taxonomy" id="84603"/>
    <lineage>
        <taxon>Eukaryota</taxon>
        <taxon>Fungi</taxon>
        <taxon>Dikarya</taxon>
        <taxon>Basidiomycota</taxon>
        <taxon>Agaricomycotina</taxon>
        <taxon>Agaricomycetes</taxon>
        <taxon>Agaricomycetidae</taxon>
        <taxon>Agaricales</taxon>
        <taxon>Agaricineae</taxon>
        <taxon>Strophariaceae</taxon>
        <taxon>Agrocybe</taxon>
    </lineage>
</organism>
<dbReference type="GO" id="GO:0046872">
    <property type="term" value="F:metal ion binding"/>
    <property type="evidence" value="ECO:0007669"/>
    <property type="project" value="UniProtKB-UniRule"/>
</dbReference>
<name>A0A9W8MNM6_9AGAR</name>
<keyword evidence="1" id="KW-0479">Metal-binding</keyword>
<comment type="catalytic activity">
    <reaction evidence="1">
        <text>O-phospho-L-seryl-[protein] + H2O = L-seryl-[protein] + phosphate</text>
        <dbReference type="Rhea" id="RHEA:20629"/>
        <dbReference type="Rhea" id="RHEA-COMP:9863"/>
        <dbReference type="Rhea" id="RHEA-COMP:11604"/>
        <dbReference type="ChEBI" id="CHEBI:15377"/>
        <dbReference type="ChEBI" id="CHEBI:29999"/>
        <dbReference type="ChEBI" id="CHEBI:43474"/>
        <dbReference type="ChEBI" id="CHEBI:83421"/>
        <dbReference type="EC" id="3.1.3.16"/>
    </reaction>
</comment>
<proteinExistence type="inferred from homology"/>
<dbReference type="InterPro" id="IPR039123">
    <property type="entry name" value="PPTC7"/>
</dbReference>
<dbReference type="PANTHER" id="PTHR12320">
    <property type="entry name" value="PROTEIN PHOSPHATASE 2C"/>
    <property type="match status" value="1"/>
</dbReference>
<dbReference type="PANTHER" id="PTHR12320:SF84">
    <property type="entry name" value="PROTEIN PHOSPHATASE"/>
    <property type="match status" value="1"/>
</dbReference>
<dbReference type="EC" id="3.1.3.16" evidence="1"/>
<evidence type="ECO:0000313" key="3">
    <source>
        <dbReference type="Proteomes" id="UP001148786"/>
    </source>
</evidence>
<keyword evidence="1" id="KW-0378">Hydrolase</keyword>
<dbReference type="OrthoDB" id="60843at2759"/>